<dbReference type="EMBL" id="JACSPV010000023">
    <property type="protein sequence ID" value="MBD8006053.1"/>
    <property type="molecule type" value="Genomic_DNA"/>
</dbReference>
<protein>
    <submittedName>
        <fullName evidence="1">Uncharacterized protein</fullName>
    </submittedName>
</protein>
<keyword evidence="2" id="KW-1185">Reference proteome</keyword>
<organism evidence="1 2">
    <name type="scientific">Bacillus norwichensis</name>
    <dbReference type="NCBI Taxonomy" id="2762217"/>
    <lineage>
        <taxon>Bacteria</taxon>
        <taxon>Bacillati</taxon>
        <taxon>Bacillota</taxon>
        <taxon>Bacilli</taxon>
        <taxon>Bacillales</taxon>
        <taxon>Bacillaceae</taxon>
        <taxon>Bacillus</taxon>
    </lineage>
</organism>
<name>A0ABR8VMR7_9BACI</name>
<dbReference type="RefSeq" id="WP_191813565.1">
    <property type="nucleotide sequence ID" value="NZ_JACSPV010000023.1"/>
</dbReference>
<evidence type="ECO:0000313" key="1">
    <source>
        <dbReference type="EMBL" id="MBD8006053.1"/>
    </source>
</evidence>
<reference evidence="1 2" key="1">
    <citation type="submission" date="2020-08" db="EMBL/GenBank/DDBJ databases">
        <title>A Genomic Blueprint of the Chicken Gut Microbiome.</title>
        <authorList>
            <person name="Gilroy R."/>
            <person name="Ravi A."/>
            <person name="Getino M."/>
            <person name="Pursley I."/>
            <person name="Horton D.L."/>
            <person name="Alikhan N.-F."/>
            <person name="Baker D."/>
            <person name="Gharbi K."/>
            <person name="Hall N."/>
            <person name="Watson M."/>
            <person name="Adriaenssens E.M."/>
            <person name="Foster-Nyarko E."/>
            <person name="Jarju S."/>
            <person name="Secka A."/>
            <person name="Antonio M."/>
            <person name="Oren A."/>
            <person name="Chaudhuri R."/>
            <person name="La Ragione R.M."/>
            <person name="Hildebrand F."/>
            <person name="Pallen M.J."/>
        </authorList>
    </citation>
    <scope>NUCLEOTIDE SEQUENCE [LARGE SCALE GENOMIC DNA]</scope>
    <source>
        <strain evidence="1 2">Sa1BUA2</strain>
    </source>
</reference>
<proteinExistence type="predicted"/>
<gene>
    <name evidence="1" type="ORF">H9631_13295</name>
</gene>
<accession>A0ABR8VMR7</accession>
<dbReference type="Proteomes" id="UP000648182">
    <property type="component" value="Unassembled WGS sequence"/>
</dbReference>
<evidence type="ECO:0000313" key="2">
    <source>
        <dbReference type="Proteomes" id="UP000648182"/>
    </source>
</evidence>
<sequence length="99" mass="11345">MDDFISALNRYPNGTRVVVAWGNNLKVKAELDTIYETDNGLEIEEEGYEEYFACTLKILSIEKNVSKKIVREGELLELSKLNKPSNIFLENGELIWKCS</sequence>
<comment type="caution">
    <text evidence="1">The sequence shown here is derived from an EMBL/GenBank/DDBJ whole genome shotgun (WGS) entry which is preliminary data.</text>
</comment>